<dbReference type="STRING" id="1492898.SY85_04760"/>
<dbReference type="KEGG" id="fla:SY85_04760"/>
<reference evidence="3" key="1">
    <citation type="submission" date="2015-01" db="EMBL/GenBank/DDBJ databases">
        <title>Flavisolibacter sp./LCS9/ whole genome sequencing.</title>
        <authorList>
            <person name="Kim M.K."/>
            <person name="Srinivasan S."/>
            <person name="Lee J.-J."/>
        </authorList>
    </citation>
    <scope>NUCLEOTIDE SEQUENCE [LARGE SCALE GENOMIC DNA]</scope>
    <source>
        <strain evidence="3">LCS9</strain>
    </source>
</reference>
<proteinExistence type="predicted"/>
<dbReference type="PATRIC" id="fig|1492898.3.peg.1042"/>
<sequence length="141" mass="16080">MSQNYKNHRRFSPSYHFISIPVSAIVLVGAIVNLVHASSETVYSASLILVLTLLLISAFFHARIFALKTQNRVIRVEENLRHYILTGKPLDARLRMGQIIALRFASDAEFPKLAQRAIDESLSNDDIKRAIQNWKADYNRV</sequence>
<keyword evidence="1" id="KW-0472">Membrane</keyword>
<dbReference type="OrthoDB" id="765463at2"/>
<evidence type="ECO:0000313" key="2">
    <source>
        <dbReference type="EMBL" id="ANE49903.1"/>
    </source>
</evidence>
<organism evidence="2 3">
    <name type="scientific">Flavisolibacter tropicus</name>
    <dbReference type="NCBI Taxonomy" id="1492898"/>
    <lineage>
        <taxon>Bacteria</taxon>
        <taxon>Pseudomonadati</taxon>
        <taxon>Bacteroidota</taxon>
        <taxon>Chitinophagia</taxon>
        <taxon>Chitinophagales</taxon>
        <taxon>Chitinophagaceae</taxon>
        <taxon>Flavisolibacter</taxon>
    </lineage>
</organism>
<evidence type="ECO:0000313" key="3">
    <source>
        <dbReference type="Proteomes" id="UP000077177"/>
    </source>
</evidence>
<feature type="transmembrane region" description="Helical" evidence="1">
    <location>
        <begin position="15"/>
        <end position="36"/>
    </location>
</feature>
<reference evidence="2 3" key="2">
    <citation type="journal article" date="2016" name="Int. J. Syst. Evol. Microbiol.">
        <title>Flavisolibacter tropicus sp. nov., isolated from tropical soil.</title>
        <authorList>
            <person name="Lee J.J."/>
            <person name="Kang M.S."/>
            <person name="Kim G.S."/>
            <person name="Lee C.S."/>
            <person name="Lim S."/>
            <person name="Lee J."/>
            <person name="Roh S.H."/>
            <person name="Kang H."/>
            <person name="Ha J.M."/>
            <person name="Bae S."/>
            <person name="Jung H.Y."/>
            <person name="Kim M.K."/>
        </authorList>
    </citation>
    <scope>NUCLEOTIDE SEQUENCE [LARGE SCALE GENOMIC DNA]</scope>
    <source>
        <strain evidence="2 3">LCS9</strain>
    </source>
</reference>
<name>A0A172TT03_9BACT</name>
<protein>
    <submittedName>
        <fullName evidence="2">Uncharacterized protein</fullName>
    </submittedName>
</protein>
<dbReference type="RefSeq" id="WP_066402049.1">
    <property type="nucleotide sequence ID" value="NZ_CP011390.1"/>
</dbReference>
<dbReference type="EMBL" id="CP011390">
    <property type="protein sequence ID" value="ANE49903.1"/>
    <property type="molecule type" value="Genomic_DNA"/>
</dbReference>
<dbReference type="InterPro" id="IPR045385">
    <property type="entry name" value="DUF6526"/>
</dbReference>
<evidence type="ECO:0000256" key="1">
    <source>
        <dbReference type="SAM" id="Phobius"/>
    </source>
</evidence>
<keyword evidence="3" id="KW-1185">Reference proteome</keyword>
<dbReference type="Pfam" id="PF20136">
    <property type="entry name" value="DUF6526"/>
    <property type="match status" value="1"/>
</dbReference>
<gene>
    <name evidence="2" type="ORF">SY85_04760</name>
</gene>
<keyword evidence="1" id="KW-0812">Transmembrane</keyword>
<dbReference type="Proteomes" id="UP000077177">
    <property type="component" value="Chromosome"/>
</dbReference>
<feature type="transmembrane region" description="Helical" evidence="1">
    <location>
        <begin position="42"/>
        <end position="62"/>
    </location>
</feature>
<dbReference type="AlphaFoldDB" id="A0A172TT03"/>
<keyword evidence="1" id="KW-1133">Transmembrane helix</keyword>
<accession>A0A172TT03</accession>